<dbReference type="AlphaFoldDB" id="A0A3M7SKT3"/>
<proteinExistence type="predicted"/>
<comment type="caution">
    <text evidence="1">The sequence shown here is derived from an EMBL/GenBank/DDBJ whole genome shotgun (WGS) entry which is preliminary data.</text>
</comment>
<protein>
    <submittedName>
        <fullName evidence="1">Uncharacterized protein</fullName>
    </submittedName>
</protein>
<gene>
    <name evidence="1" type="ORF">BpHYR1_010703</name>
</gene>
<sequence length="199" mass="22712">MTSRFSCSNCSGDLSRISLALRILDNLEPPVLETISSSKYMFYKHQSVCISIYSKLPLFGASLLPFQPNVLLPTSHFALYACASPRLWHEATRFHLLLAEFRPGSQLLLLLLILRCFSMPLSTKLIYSMEKISGGIVYLSNLRCKKISETINEHFFKLSGLGLDLRLHFSNNFRNKLKSCLCPKANIKWMLYIDQAKKN</sequence>
<organism evidence="1 2">
    <name type="scientific">Brachionus plicatilis</name>
    <name type="common">Marine rotifer</name>
    <name type="synonym">Brachionus muelleri</name>
    <dbReference type="NCBI Taxonomy" id="10195"/>
    <lineage>
        <taxon>Eukaryota</taxon>
        <taxon>Metazoa</taxon>
        <taxon>Spiralia</taxon>
        <taxon>Gnathifera</taxon>
        <taxon>Rotifera</taxon>
        <taxon>Eurotatoria</taxon>
        <taxon>Monogononta</taxon>
        <taxon>Pseudotrocha</taxon>
        <taxon>Ploima</taxon>
        <taxon>Brachionidae</taxon>
        <taxon>Brachionus</taxon>
    </lineage>
</organism>
<dbReference type="Proteomes" id="UP000276133">
    <property type="component" value="Unassembled WGS sequence"/>
</dbReference>
<reference evidence="1 2" key="1">
    <citation type="journal article" date="2018" name="Sci. Rep.">
        <title>Genomic signatures of local adaptation to the degree of environmental predictability in rotifers.</title>
        <authorList>
            <person name="Franch-Gras L."/>
            <person name="Hahn C."/>
            <person name="Garcia-Roger E.M."/>
            <person name="Carmona M.J."/>
            <person name="Serra M."/>
            <person name="Gomez A."/>
        </authorList>
    </citation>
    <scope>NUCLEOTIDE SEQUENCE [LARGE SCALE GENOMIC DNA]</scope>
    <source>
        <strain evidence="1">HYR1</strain>
    </source>
</reference>
<accession>A0A3M7SKT3</accession>
<evidence type="ECO:0000313" key="2">
    <source>
        <dbReference type="Proteomes" id="UP000276133"/>
    </source>
</evidence>
<dbReference type="EMBL" id="REGN01001203">
    <property type="protein sequence ID" value="RNA36315.1"/>
    <property type="molecule type" value="Genomic_DNA"/>
</dbReference>
<keyword evidence="2" id="KW-1185">Reference proteome</keyword>
<name>A0A3M7SKT3_BRAPC</name>
<evidence type="ECO:0000313" key="1">
    <source>
        <dbReference type="EMBL" id="RNA36315.1"/>
    </source>
</evidence>